<keyword evidence="1" id="KW-0064">Aspartyl protease</keyword>
<dbReference type="GO" id="GO:0006508">
    <property type="term" value="P:proteolysis"/>
    <property type="evidence" value="ECO:0007669"/>
    <property type="project" value="InterPro"/>
</dbReference>
<dbReference type="InterPro" id="IPR001969">
    <property type="entry name" value="Aspartic_peptidase_AS"/>
</dbReference>
<reference evidence="3" key="1">
    <citation type="submission" date="2013-11" db="EMBL/GenBank/DDBJ databases">
        <title>Genome sequence of the fusiform rust pathogen reveals effectors for host alternation and coevolution with pine.</title>
        <authorList>
            <consortium name="DOE Joint Genome Institute"/>
            <person name="Smith K."/>
            <person name="Pendleton A."/>
            <person name="Kubisiak T."/>
            <person name="Anderson C."/>
            <person name="Salamov A."/>
            <person name="Aerts A."/>
            <person name="Riley R."/>
            <person name="Clum A."/>
            <person name="Lindquist E."/>
            <person name="Ence D."/>
            <person name="Campbell M."/>
            <person name="Kronenberg Z."/>
            <person name="Feau N."/>
            <person name="Dhillon B."/>
            <person name="Hamelin R."/>
            <person name="Burleigh J."/>
            <person name="Smith J."/>
            <person name="Yandell M."/>
            <person name="Nelson C."/>
            <person name="Grigoriev I."/>
            <person name="Davis J."/>
        </authorList>
    </citation>
    <scope>NUCLEOTIDE SEQUENCE</scope>
    <source>
        <strain evidence="3">G11</strain>
    </source>
</reference>
<dbReference type="PROSITE" id="PS00141">
    <property type="entry name" value="ASP_PROTEASE"/>
    <property type="match status" value="1"/>
</dbReference>
<dbReference type="InterPro" id="IPR021109">
    <property type="entry name" value="Peptidase_aspartic_dom_sf"/>
</dbReference>
<dbReference type="GO" id="GO:0004190">
    <property type="term" value="F:aspartic-type endopeptidase activity"/>
    <property type="evidence" value="ECO:0007669"/>
    <property type="project" value="UniProtKB-KW"/>
</dbReference>
<evidence type="ECO:0000313" key="4">
    <source>
        <dbReference type="Proteomes" id="UP000886653"/>
    </source>
</evidence>
<dbReference type="OrthoDB" id="1751882at2759"/>
<dbReference type="CDD" id="cd00303">
    <property type="entry name" value="retropepsin_like"/>
    <property type="match status" value="1"/>
</dbReference>
<dbReference type="Proteomes" id="UP000886653">
    <property type="component" value="Unassembled WGS sequence"/>
</dbReference>
<organism evidence="3 4">
    <name type="scientific">Cronartium quercuum f. sp. fusiforme G11</name>
    <dbReference type="NCBI Taxonomy" id="708437"/>
    <lineage>
        <taxon>Eukaryota</taxon>
        <taxon>Fungi</taxon>
        <taxon>Dikarya</taxon>
        <taxon>Basidiomycota</taxon>
        <taxon>Pucciniomycotina</taxon>
        <taxon>Pucciniomycetes</taxon>
        <taxon>Pucciniales</taxon>
        <taxon>Coleosporiaceae</taxon>
        <taxon>Cronartium</taxon>
    </lineage>
</organism>
<proteinExistence type="predicted"/>
<comment type="caution">
    <text evidence="3">The sequence shown here is derived from an EMBL/GenBank/DDBJ whole genome shotgun (WGS) entry which is preliminary data.</text>
</comment>
<feature type="region of interest" description="Disordered" evidence="2">
    <location>
        <begin position="351"/>
        <end position="371"/>
    </location>
</feature>
<evidence type="ECO:0000256" key="1">
    <source>
        <dbReference type="ARBA" id="ARBA00022750"/>
    </source>
</evidence>
<dbReference type="SUPFAM" id="SSF50630">
    <property type="entry name" value="Acid proteases"/>
    <property type="match status" value="1"/>
</dbReference>
<feature type="region of interest" description="Disordered" evidence="2">
    <location>
        <begin position="101"/>
        <end position="131"/>
    </location>
</feature>
<keyword evidence="4" id="KW-1185">Reference proteome</keyword>
<keyword evidence="1" id="KW-0645">Protease</keyword>
<evidence type="ECO:0000256" key="2">
    <source>
        <dbReference type="SAM" id="MobiDB-lite"/>
    </source>
</evidence>
<name>A0A9P6NVE3_9BASI</name>
<dbReference type="EMBL" id="MU167221">
    <property type="protein sequence ID" value="KAG0150256.1"/>
    <property type="molecule type" value="Genomic_DNA"/>
</dbReference>
<gene>
    <name evidence="3" type="ORF">CROQUDRAFT_130819</name>
</gene>
<keyword evidence="1" id="KW-0378">Hydrolase</keyword>
<sequence>MGLVDHVSASQMKTIMGGSMPTHELAIIVSNSSNINSSDFELALVALEEEPPVEHLSPTWLKGLDNFSDSRESLNTISRECLEEAKSSIVINLMSWYKKPEDKYSQGDKSQLEPLGRVEDGPSTGPVESGHGCLTSADIATSLPASKPGLSAEGTIGPCTPNCLATLDNGTSENRTNFVLTIDGVSTCLLLDTGAEKSYASESYTKRRRVALSNNPDRPLVNGVWGKPLECNKQASMKFNLSGLDFSHLCHVAPLTNYDIILGMDWISEYVIITDWATGDWMLKDKHGKQAKFNPLSVPSPKVRVHTINGVAEMDPENVPITHSQMRRLMRKKGTVSFAVHVQEHLNLVSKTTGPREDVPPELPKVASQDL</sequence>
<dbReference type="Gene3D" id="2.40.70.10">
    <property type="entry name" value="Acid Proteases"/>
    <property type="match status" value="1"/>
</dbReference>
<protein>
    <submittedName>
        <fullName evidence="3">Uncharacterized protein</fullName>
    </submittedName>
</protein>
<evidence type="ECO:0000313" key="3">
    <source>
        <dbReference type="EMBL" id="KAG0150256.1"/>
    </source>
</evidence>
<accession>A0A9P6NVE3</accession>
<dbReference type="Pfam" id="PF08284">
    <property type="entry name" value="RVP_2"/>
    <property type="match status" value="1"/>
</dbReference>
<dbReference type="AlphaFoldDB" id="A0A9P6NVE3"/>